<accession>A0A136Q1H1</accession>
<dbReference type="PROSITE" id="PS51257">
    <property type="entry name" value="PROKAR_LIPOPROTEIN"/>
    <property type="match status" value="1"/>
</dbReference>
<gene>
    <name evidence="1" type="ORF">HMPREF3293_02608</name>
</gene>
<keyword evidence="2" id="KW-1185">Reference proteome</keyword>
<dbReference type="Proteomes" id="UP000070366">
    <property type="component" value="Unassembled WGS sequence"/>
</dbReference>
<proteinExistence type="predicted"/>
<organism evidence="1 2">
    <name type="scientific">Christensenella minuta</name>
    <dbReference type="NCBI Taxonomy" id="626937"/>
    <lineage>
        <taxon>Bacteria</taxon>
        <taxon>Bacillati</taxon>
        <taxon>Bacillota</taxon>
        <taxon>Clostridia</taxon>
        <taxon>Christensenellales</taxon>
        <taxon>Christensenellaceae</taxon>
        <taxon>Christensenella</taxon>
    </lineage>
</organism>
<name>A0A136Q1H1_9FIRM</name>
<dbReference type="AlphaFoldDB" id="A0A136Q1H1"/>
<evidence type="ECO:0000313" key="2">
    <source>
        <dbReference type="Proteomes" id="UP000070366"/>
    </source>
</evidence>
<sequence>MDFRQPEQAALRETLIPSIPPFGSASCAAAMKARVGSVCNQRGGGKRIKNFQFYKKTEKTEKMY</sequence>
<dbReference type="EMBL" id="LSZW01000064">
    <property type="protein sequence ID" value="KXK64529.1"/>
    <property type="molecule type" value="Genomic_DNA"/>
</dbReference>
<evidence type="ECO:0000313" key="1">
    <source>
        <dbReference type="EMBL" id="KXK64529.1"/>
    </source>
</evidence>
<reference evidence="1 2" key="1">
    <citation type="submission" date="2016-02" db="EMBL/GenBank/DDBJ databases">
        <authorList>
            <person name="Wen L."/>
            <person name="He K."/>
            <person name="Yang H."/>
        </authorList>
    </citation>
    <scope>NUCLEOTIDE SEQUENCE [LARGE SCALE GENOMIC DNA]</scope>
    <source>
        <strain evidence="1 2">DSM 22607</strain>
    </source>
</reference>
<dbReference type="STRING" id="626937.HMPREF3293_02608"/>
<protein>
    <submittedName>
        <fullName evidence="1">Uncharacterized protein</fullName>
    </submittedName>
</protein>
<comment type="caution">
    <text evidence="1">The sequence shown here is derived from an EMBL/GenBank/DDBJ whole genome shotgun (WGS) entry which is preliminary data.</text>
</comment>